<accession>A0A6J5NXP1</accession>
<gene>
    <name evidence="1" type="ORF">UFOVP724_48</name>
</gene>
<name>A0A6J5NXP1_9CAUD</name>
<sequence>MTTFNHVLTPVLLTSMFTRKTYAQYSFSYEGVSSERELFCHHYKLMYGNNVLLNIELVFEFDQFTYRLKPVVKHKELFSKYVKTFKVESHKLPELLDQVSNSLNIVFREYGLIGVIDG</sequence>
<protein>
    <submittedName>
        <fullName evidence="1">Uncharacterized protein</fullName>
    </submittedName>
</protein>
<evidence type="ECO:0000313" key="1">
    <source>
        <dbReference type="EMBL" id="CAB4160024.1"/>
    </source>
</evidence>
<organism evidence="1">
    <name type="scientific">uncultured Caudovirales phage</name>
    <dbReference type="NCBI Taxonomy" id="2100421"/>
    <lineage>
        <taxon>Viruses</taxon>
        <taxon>Duplodnaviria</taxon>
        <taxon>Heunggongvirae</taxon>
        <taxon>Uroviricota</taxon>
        <taxon>Caudoviricetes</taxon>
        <taxon>Peduoviridae</taxon>
        <taxon>Maltschvirus</taxon>
        <taxon>Maltschvirus maltsch</taxon>
    </lineage>
</organism>
<dbReference type="EMBL" id="LR796696">
    <property type="protein sequence ID" value="CAB4160024.1"/>
    <property type="molecule type" value="Genomic_DNA"/>
</dbReference>
<reference evidence="1" key="1">
    <citation type="submission" date="2020-04" db="EMBL/GenBank/DDBJ databases">
        <authorList>
            <person name="Chiriac C."/>
            <person name="Salcher M."/>
            <person name="Ghai R."/>
            <person name="Kavagutti S V."/>
        </authorList>
    </citation>
    <scope>NUCLEOTIDE SEQUENCE</scope>
</reference>
<proteinExistence type="predicted"/>